<dbReference type="NCBIfam" id="TIGR03426">
    <property type="entry name" value="shape_MreD"/>
    <property type="match status" value="1"/>
</dbReference>
<sequence>MNIILKNIIRFVVLVFIQVAILNNIQVSGFVNPYMYILFILLLPFEIPNWLLLILSFFLGFSIDIFSGTIGMHASACVFMAYVRPYVLNYLSLRDGYEVGTYPGIAYLGFAWFFKYALTLIIAHHSFLFVAEAFSFANFSETIMRIIFSTFFTLTLIITSQFLMFKK</sequence>
<dbReference type="InterPro" id="IPR007227">
    <property type="entry name" value="Cell_shape_determining_MreD"/>
</dbReference>
<comment type="caution">
    <text evidence="9">The sequence shown here is derived from an EMBL/GenBank/DDBJ whole genome shotgun (WGS) entry which is preliminary data.</text>
</comment>
<name>A0A2V3ZWH1_9BACT</name>
<feature type="transmembrane region" description="Helical" evidence="8">
    <location>
        <begin position="104"/>
        <end position="131"/>
    </location>
</feature>
<keyword evidence="7 8" id="KW-0472">Membrane</keyword>
<dbReference type="RefSeq" id="WP_110361165.1">
    <property type="nucleotide sequence ID" value="NZ_QFLI01000005.1"/>
</dbReference>
<feature type="transmembrane region" description="Helical" evidence="8">
    <location>
        <begin position="33"/>
        <end position="58"/>
    </location>
</feature>
<evidence type="ECO:0000256" key="6">
    <source>
        <dbReference type="ARBA" id="ARBA00022989"/>
    </source>
</evidence>
<evidence type="ECO:0000256" key="1">
    <source>
        <dbReference type="ARBA" id="ARBA00004651"/>
    </source>
</evidence>
<keyword evidence="5" id="KW-0133">Cell shape</keyword>
<dbReference type="AlphaFoldDB" id="A0A2V3ZWH1"/>
<evidence type="ECO:0000313" key="9">
    <source>
        <dbReference type="EMBL" id="PXY00799.1"/>
    </source>
</evidence>
<protein>
    <submittedName>
        <fullName evidence="9">Rod shape-determining protein MreD</fullName>
    </submittedName>
</protein>
<dbReference type="GO" id="GO:0005886">
    <property type="term" value="C:plasma membrane"/>
    <property type="evidence" value="ECO:0007669"/>
    <property type="project" value="UniProtKB-SubCell"/>
</dbReference>
<proteinExistence type="inferred from homology"/>
<comment type="subcellular location">
    <subcellularLocation>
        <location evidence="1">Cell membrane</location>
        <topology evidence="1">Multi-pass membrane protein</topology>
    </subcellularLocation>
</comment>
<gene>
    <name evidence="9" type="primary">mreD</name>
    <name evidence="9" type="ORF">DF185_12910</name>
</gene>
<feature type="transmembrane region" description="Helical" evidence="8">
    <location>
        <begin position="7"/>
        <end position="27"/>
    </location>
</feature>
<dbReference type="Proteomes" id="UP000248079">
    <property type="component" value="Unassembled WGS sequence"/>
</dbReference>
<comment type="similarity">
    <text evidence="2">Belongs to the MreD family.</text>
</comment>
<evidence type="ECO:0000256" key="2">
    <source>
        <dbReference type="ARBA" id="ARBA00007776"/>
    </source>
</evidence>
<evidence type="ECO:0000256" key="8">
    <source>
        <dbReference type="SAM" id="Phobius"/>
    </source>
</evidence>
<evidence type="ECO:0000256" key="5">
    <source>
        <dbReference type="ARBA" id="ARBA00022960"/>
    </source>
</evidence>
<dbReference type="EMBL" id="QFLI01000005">
    <property type="protein sequence ID" value="PXY00799.1"/>
    <property type="molecule type" value="Genomic_DNA"/>
</dbReference>
<reference evidence="9 10" key="1">
    <citation type="submission" date="2018-05" db="EMBL/GenBank/DDBJ databases">
        <title>Marinifilum breve JC075T sp. nov., a marine bacterium isolated from Yongle Blue Hole in the South China Sea.</title>
        <authorList>
            <person name="Fu T."/>
        </authorList>
    </citation>
    <scope>NUCLEOTIDE SEQUENCE [LARGE SCALE GENOMIC DNA]</scope>
    <source>
        <strain evidence="9 10">JC075</strain>
    </source>
</reference>
<evidence type="ECO:0000256" key="4">
    <source>
        <dbReference type="ARBA" id="ARBA00022692"/>
    </source>
</evidence>
<keyword evidence="4 8" id="KW-0812">Transmembrane</keyword>
<feature type="transmembrane region" description="Helical" evidence="8">
    <location>
        <begin position="143"/>
        <end position="164"/>
    </location>
</feature>
<evidence type="ECO:0000256" key="3">
    <source>
        <dbReference type="ARBA" id="ARBA00022475"/>
    </source>
</evidence>
<dbReference type="OrthoDB" id="1132160at2"/>
<organism evidence="9 10">
    <name type="scientific">Marinifilum breve</name>
    <dbReference type="NCBI Taxonomy" id="2184082"/>
    <lineage>
        <taxon>Bacteria</taxon>
        <taxon>Pseudomonadati</taxon>
        <taxon>Bacteroidota</taxon>
        <taxon>Bacteroidia</taxon>
        <taxon>Marinilabiliales</taxon>
        <taxon>Marinifilaceae</taxon>
    </lineage>
</organism>
<keyword evidence="6 8" id="KW-1133">Transmembrane helix</keyword>
<keyword evidence="3" id="KW-1003">Cell membrane</keyword>
<accession>A0A2V3ZWH1</accession>
<evidence type="ECO:0000313" key="10">
    <source>
        <dbReference type="Proteomes" id="UP000248079"/>
    </source>
</evidence>
<feature type="transmembrane region" description="Helical" evidence="8">
    <location>
        <begin position="65"/>
        <end position="84"/>
    </location>
</feature>
<dbReference type="GO" id="GO:0008360">
    <property type="term" value="P:regulation of cell shape"/>
    <property type="evidence" value="ECO:0007669"/>
    <property type="project" value="UniProtKB-KW"/>
</dbReference>
<evidence type="ECO:0000256" key="7">
    <source>
        <dbReference type="ARBA" id="ARBA00023136"/>
    </source>
</evidence>
<keyword evidence="10" id="KW-1185">Reference proteome</keyword>